<dbReference type="Pfam" id="PF06114">
    <property type="entry name" value="Peptidase_M78"/>
    <property type="match status" value="1"/>
</dbReference>
<dbReference type="RefSeq" id="WP_221603738.1">
    <property type="nucleotide sequence ID" value="NZ_JAIGNU010000003.1"/>
</dbReference>
<feature type="domain" description="HTH cro/C1-type" evidence="5">
    <location>
        <begin position="12"/>
        <end position="66"/>
    </location>
</feature>
<name>A0ABS7JYB3_9SPHN</name>
<dbReference type="InterPro" id="IPR001387">
    <property type="entry name" value="Cro/C1-type_HTH"/>
</dbReference>
<dbReference type="InterPro" id="IPR026281">
    <property type="entry name" value="HTH_RamB"/>
</dbReference>
<dbReference type="Proteomes" id="UP000782554">
    <property type="component" value="Unassembled WGS sequence"/>
</dbReference>
<evidence type="ECO:0000256" key="4">
    <source>
        <dbReference type="ARBA" id="ARBA00023163"/>
    </source>
</evidence>
<dbReference type="InterPro" id="IPR018653">
    <property type="entry name" value="ScfR_C"/>
</dbReference>
<keyword evidence="2" id="KW-0805">Transcription regulation</keyword>
<evidence type="ECO:0000313" key="6">
    <source>
        <dbReference type="EMBL" id="MBX7502558.1"/>
    </source>
</evidence>
<dbReference type="PANTHER" id="PTHR46797">
    <property type="entry name" value="HTH-TYPE TRANSCRIPTIONAL REGULATOR"/>
    <property type="match status" value="1"/>
</dbReference>
<comment type="caution">
    <text evidence="6">The sequence shown here is derived from an EMBL/GenBank/DDBJ whole genome shotgun (WGS) entry which is preliminary data.</text>
</comment>
<dbReference type="SMART" id="SM00530">
    <property type="entry name" value="HTH_XRE"/>
    <property type="match status" value="1"/>
</dbReference>
<evidence type="ECO:0000313" key="7">
    <source>
        <dbReference type="Proteomes" id="UP000782554"/>
    </source>
</evidence>
<organism evidence="6 7">
    <name type="scientific">Qipengyuania mesophila</name>
    <dbReference type="NCBI Taxonomy" id="2867246"/>
    <lineage>
        <taxon>Bacteria</taxon>
        <taxon>Pseudomonadati</taxon>
        <taxon>Pseudomonadota</taxon>
        <taxon>Alphaproteobacteria</taxon>
        <taxon>Sphingomonadales</taxon>
        <taxon>Erythrobacteraceae</taxon>
        <taxon>Qipengyuania</taxon>
    </lineage>
</organism>
<dbReference type="Pfam" id="PF01381">
    <property type="entry name" value="HTH_3"/>
    <property type="match status" value="1"/>
</dbReference>
<comment type="similarity">
    <text evidence="1">Belongs to the short-chain fatty acyl-CoA assimilation regulator (ScfR) family.</text>
</comment>
<dbReference type="PANTHER" id="PTHR46797:SF23">
    <property type="entry name" value="HTH-TYPE TRANSCRIPTIONAL REGULATOR SUTR"/>
    <property type="match status" value="1"/>
</dbReference>
<dbReference type="EMBL" id="JAIGNU010000003">
    <property type="protein sequence ID" value="MBX7502558.1"/>
    <property type="molecule type" value="Genomic_DNA"/>
</dbReference>
<protein>
    <submittedName>
        <fullName evidence="6">Short-chain fatty acyl-CoA regulator family protein</fullName>
    </submittedName>
</protein>
<reference evidence="6 7" key="1">
    <citation type="submission" date="2021-08" db="EMBL/GenBank/DDBJ databases">
        <title>Comparative Genomics Analysis of the Genus Qipengyuania Reveals Extensive Genetic Diversity and Metabolic Versatility, Including the Description of Fifteen Novel Species.</title>
        <authorList>
            <person name="Liu Y."/>
        </authorList>
    </citation>
    <scope>NUCLEOTIDE SEQUENCE [LARGE SCALE GENOMIC DNA]</scope>
    <source>
        <strain evidence="6 7">YG27</strain>
    </source>
</reference>
<keyword evidence="7" id="KW-1185">Reference proteome</keyword>
<evidence type="ECO:0000259" key="5">
    <source>
        <dbReference type="PROSITE" id="PS50943"/>
    </source>
</evidence>
<sequence>MTEDALFAGPAVRRLRKREGLTQAAAAARLDISPSYLNLIERNQRPVSARVMMQLVEQFDFDPRSLREDEAIGGMDGLVRRFADKRFADLGIDREELQEFLASSPQVAAAFARLYDNAAPAARGSEDPLTASRREIERWRNHFADLDAAAEDLADDMRLSRGDIGLALVERLRERHQLSVRILPREIMPDSLRRLDLHARQIQLSEMLSIPSRNFQLALQIAQLEFADAIDAVAKGAKFDDEAARALFARHLTGYVAAALIMPYGRFLRACEATGYDLPVLERRFGVSFEQLAHRLTTLQRVGQRGLPFFMVRLDRAGQFSKTFTGASTARFVESDASCPLWHAHRAFDRAGELQVQFVALDESGERDGGWLTMARTVEGSGAPGEAQFVVAVGVEAVLAGDLAQAYDISLRPADAQPIGPGCARCHRSGCRQRSLPPRGRKLAFDRIRRGVTPFEFEEG</sequence>
<dbReference type="InterPro" id="IPR010359">
    <property type="entry name" value="IrrE_HExxH"/>
</dbReference>
<dbReference type="CDD" id="cd00093">
    <property type="entry name" value="HTH_XRE"/>
    <property type="match status" value="1"/>
</dbReference>
<dbReference type="InterPro" id="IPR050807">
    <property type="entry name" value="TransReg_Diox_bact_type"/>
</dbReference>
<keyword evidence="3" id="KW-0238">DNA-binding</keyword>
<evidence type="ECO:0000256" key="2">
    <source>
        <dbReference type="ARBA" id="ARBA00023015"/>
    </source>
</evidence>
<dbReference type="Gene3D" id="1.10.260.40">
    <property type="entry name" value="lambda repressor-like DNA-binding domains"/>
    <property type="match status" value="1"/>
</dbReference>
<dbReference type="PIRSF" id="PIRSF019251">
    <property type="entry name" value="Rv0465c"/>
    <property type="match status" value="1"/>
</dbReference>
<accession>A0ABS7JYB3</accession>
<evidence type="ECO:0000256" key="3">
    <source>
        <dbReference type="ARBA" id="ARBA00023125"/>
    </source>
</evidence>
<dbReference type="PROSITE" id="PS50943">
    <property type="entry name" value="HTH_CROC1"/>
    <property type="match status" value="1"/>
</dbReference>
<evidence type="ECO:0000256" key="1">
    <source>
        <dbReference type="ARBA" id="ARBA00007227"/>
    </source>
</evidence>
<keyword evidence="4" id="KW-0804">Transcription</keyword>
<dbReference type="Pfam" id="PF09856">
    <property type="entry name" value="ScfRs"/>
    <property type="match status" value="1"/>
</dbReference>
<proteinExistence type="inferred from homology"/>
<dbReference type="SUPFAM" id="SSF47413">
    <property type="entry name" value="lambda repressor-like DNA-binding domains"/>
    <property type="match status" value="1"/>
</dbReference>
<gene>
    <name evidence="6" type="ORF">K3181_14030</name>
</gene>
<dbReference type="InterPro" id="IPR010982">
    <property type="entry name" value="Lambda_DNA-bd_dom_sf"/>
</dbReference>